<evidence type="ECO:0000313" key="3">
    <source>
        <dbReference type="EMBL" id="TDH39044.1"/>
    </source>
</evidence>
<feature type="region of interest" description="Disordered" evidence="1">
    <location>
        <begin position="1"/>
        <end position="20"/>
    </location>
</feature>
<proteinExistence type="predicted"/>
<name>A0A4R5PPL0_9HYPH</name>
<keyword evidence="2" id="KW-1133">Transmembrane helix</keyword>
<protein>
    <submittedName>
        <fullName evidence="3">Uncharacterized protein</fullName>
    </submittedName>
</protein>
<dbReference type="Proteomes" id="UP000295131">
    <property type="component" value="Unassembled WGS sequence"/>
</dbReference>
<dbReference type="AlphaFoldDB" id="A0A4R5PPL0"/>
<gene>
    <name evidence="3" type="ORF">E2A64_08150</name>
</gene>
<keyword evidence="2" id="KW-0472">Membrane</keyword>
<evidence type="ECO:0000256" key="1">
    <source>
        <dbReference type="SAM" id="MobiDB-lite"/>
    </source>
</evidence>
<comment type="caution">
    <text evidence="3">The sequence shown here is derived from an EMBL/GenBank/DDBJ whole genome shotgun (WGS) entry which is preliminary data.</text>
</comment>
<feature type="transmembrane region" description="Helical" evidence="2">
    <location>
        <begin position="31"/>
        <end position="49"/>
    </location>
</feature>
<reference evidence="3 4" key="1">
    <citation type="journal article" date="2013" name="Int. J. Syst. Evol. Microbiol.">
        <title>Hoeflea suaedae sp. nov., an endophytic bacterium isolated from the root of the halophyte Suaeda maritima.</title>
        <authorList>
            <person name="Chung E.J."/>
            <person name="Park J.A."/>
            <person name="Pramanik P."/>
            <person name="Bibi F."/>
            <person name="Jeon C.O."/>
            <person name="Chung Y.R."/>
        </authorList>
    </citation>
    <scope>NUCLEOTIDE SEQUENCE [LARGE SCALE GENOMIC DNA]</scope>
    <source>
        <strain evidence="3 4">YC6898</strain>
    </source>
</reference>
<keyword evidence="2" id="KW-0812">Transmembrane</keyword>
<organism evidence="3 4">
    <name type="scientific">Pseudohoeflea suaedae</name>
    <dbReference type="NCBI Taxonomy" id="877384"/>
    <lineage>
        <taxon>Bacteria</taxon>
        <taxon>Pseudomonadati</taxon>
        <taxon>Pseudomonadota</taxon>
        <taxon>Alphaproteobacteria</taxon>
        <taxon>Hyphomicrobiales</taxon>
        <taxon>Rhizobiaceae</taxon>
        <taxon>Pseudohoeflea</taxon>
    </lineage>
</organism>
<sequence>MTDIQQDHGPAQTRRFGRTKTEIEIEDAATVTWLIGVAAAIVAGGYLFLSTFSGVDQATLDAAVGARSANAAHSGTATVDGSHLSEGMQATPVAATSTLATPPIATTPIATTPID</sequence>
<dbReference type="EMBL" id="SMSI01000001">
    <property type="protein sequence ID" value="TDH39044.1"/>
    <property type="molecule type" value="Genomic_DNA"/>
</dbReference>
<dbReference type="RefSeq" id="WP_133283877.1">
    <property type="nucleotide sequence ID" value="NZ_SMSI01000001.1"/>
</dbReference>
<evidence type="ECO:0000256" key="2">
    <source>
        <dbReference type="SAM" id="Phobius"/>
    </source>
</evidence>
<accession>A0A4R5PPL0</accession>
<evidence type="ECO:0000313" key="4">
    <source>
        <dbReference type="Proteomes" id="UP000295131"/>
    </source>
</evidence>
<keyword evidence="4" id="KW-1185">Reference proteome</keyword>